<name>A0A377GXJ0_9FUSO</name>
<dbReference type="Pfam" id="PF00128">
    <property type="entry name" value="Alpha-amylase"/>
    <property type="match status" value="1"/>
</dbReference>
<dbReference type="InterPro" id="IPR013780">
    <property type="entry name" value="Glyco_hydro_b"/>
</dbReference>
<dbReference type="SUPFAM" id="SSF81296">
    <property type="entry name" value="E set domains"/>
    <property type="match status" value="1"/>
</dbReference>
<dbReference type="InterPro" id="IPR013783">
    <property type="entry name" value="Ig-like_fold"/>
</dbReference>
<dbReference type="RefSeq" id="WP_115270261.1">
    <property type="nucleotide sequence ID" value="NZ_UGGU01000003.1"/>
</dbReference>
<keyword evidence="2" id="KW-0809">Transit peptide</keyword>
<dbReference type="Pfam" id="PF02922">
    <property type="entry name" value="CBM_48"/>
    <property type="match status" value="1"/>
</dbReference>
<dbReference type="SUPFAM" id="SSF51445">
    <property type="entry name" value="(Trans)glycosidases"/>
    <property type="match status" value="1"/>
</dbReference>
<sequence>MYSVDFGLPILGATVLETGVNFGIYCKNKKNVTLNVYNFMHSIEPIFSLKLDEKFNKTGDIWHIFLKEAKEGLIYSWKIDDSPELLDPYALSYTNHKECKMKKSIVVKRAPFNERHLHIPMNETIIYEVHIKFFTQNPNSLVKFPGMYKGFIEKIPYLKDLGVTTVEFLPVYEWDEYTGRYNSHNEILENIWGYNPISFFAPTKKFSSNKELYNSDEIIELKELIKELHKNKIEVILDVVYNHTAEGGIGGFLYNFKAMNKNEFYIMEKNKENYTNYSGCGNTFNCNSVMSKDIILNSLKYWYLEIGVDGFRFDLAPILGRDVNGQWGGHSILHEIAQDPILSHSKLISESWDLGGYYVGDMPSTWSEWNGKYRDVVRKFIKGDFGQISELVKRILGSPDIFKRSNRSPHNSINFISCHDGFTLYDLVSYNTKHNLNNGENNKDGENYNNSYNWGEEGETKNIEILNLRKRQIKNFFLILMISQGTPMFLMGDECGRTQYGNNNAYCQDNKTTWFDWERLEKFKDIYNFVKNMIKLRKSYSIFNKNTYWECDDCKTSDVVLHGIKLNSPDFSYHSLSIAFELQDIDTNTKFYIALNSYYGDLVFELPPLDKNKSWHVLVDTSKKDIENFSNSTISIKDRFYSVKSRSSVILISKLKLDDF</sequence>
<dbReference type="Gene3D" id="2.60.40.1180">
    <property type="entry name" value="Golgi alpha-mannosidase II"/>
    <property type="match status" value="1"/>
</dbReference>
<keyword evidence="4" id="KW-0326">Glycosidase</keyword>
<dbReference type="CDD" id="cd02856">
    <property type="entry name" value="E_set_GDE_Isoamylase_N"/>
    <property type="match status" value="1"/>
</dbReference>
<accession>A0A377GXJ0</accession>
<dbReference type="Gene3D" id="3.20.20.80">
    <property type="entry name" value="Glycosidases"/>
    <property type="match status" value="1"/>
</dbReference>
<dbReference type="InterPro" id="IPR014756">
    <property type="entry name" value="Ig_E-set"/>
</dbReference>
<comment type="similarity">
    <text evidence="1">Belongs to the glycosyl hydrolase 13 family.</text>
</comment>
<keyword evidence="4" id="KW-0378">Hydrolase</keyword>
<dbReference type="GO" id="GO:0019156">
    <property type="term" value="F:isoamylase activity"/>
    <property type="evidence" value="ECO:0007669"/>
    <property type="project" value="UniProtKB-ARBA"/>
</dbReference>
<dbReference type="EC" id="3.2.1.-" evidence="4"/>
<organism evidence="4 5">
    <name type="scientific">Fusobacterium necrogenes</name>
    <dbReference type="NCBI Taxonomy" id="858"/>
    <lineage>
        <taxon>Bacteria</taxon>
        <taxon>Fusobacteriati</taxon>
        <taxon>Fusobacteriota</taxon>
        <taxon>Fusobacteriia</taxon>
        <taxon>Fusobacteriales</taxon>
        <taxon>Fusobacteriaceae</taxon>
        <taxon>Fusobacterium</taxon>
    </lineage>
</organism>
<dbReference type="EMBL" id="UGGU01000003">
    <property type="protein sequence ID" value="STO31710.1"/>
    <property type="molecule type" value="Genomic_DNA"/>
</dbReference>
<dbReference type="GO" id="GO:0005975">
    <property type="term" value="P:carbohydrate metabolic process"/>
    <property type="evidence" value="ECO:0007669"/>
    <property type="project" value="InterPro"/>
</dbReference>
<proteinExistence type="inferred from homology"/>
<dbReference type="Proteomes" id="UP000255328">
    <property type="component" value="Unassembled WGS sequence"/>
</dbReference>
<dbReference type="InterPro" id="IPR044505">
    <property type="entry name" value="GlgX_Isoamylase_N_E_set"/>
</dbReference>
<dbReference type="InterPro" id="IPR017853">
    <property type="entry name" value="GH"/>
</dbReference>
<dbReference type="SUPFAM" id="SSF51011">
    <property type="entry name" value="Glycosyl hydrolase domain"/>
    <property type="match status" value="1"/>
</dbReference>
<evidence type="ECO:0000256" key="1">
    <source>
        <dbReference type="ARBA" id="ARBA00008061"/>
    </source>
</evidence>
<dbReference type="OrthoDB" id="9761875at2"/>
<evidence type="ECO:0000313" key="4">
    <source>
        <dbReference type="EMBL" id="STO31710.1"/>
    </source>
</evidence>
<dbReference type="CDD" id="cd11326">
    <property type="entry name" value="AmyAc_Glg_debranch"/>
    <property type="match status" value="1"/>
</dbReference>
<evidence type="ECO:0000256" key="2">
    <source>
        <dbReference type="ARBA" id="ARBA00022946"/>
    </source>
</evidence>
<feature type="domain" description="Glycosyl hydrolase family 13 catalytic" evidence="3">
    <location>
        <begin position="128"/>
        <end position="537"/>
    </location>
</feature>
<dbReference type="SMART" id="SM00642">
    <property type="entry name" value="Aamy"/>
    <property type="match status" value="1"/>
</dbReference>
<protein>
    <submittedName>
        <fullName evidence="4">Glycogen debranching enzyme</fullName>
        <ecNumber evidence="4">3.2.1.-</ecNumber>
    </submittedName>
</protein>
<evidence type="ECO:0000259" key="3">
    <source>
        <dbReference type="SMART" id="SM00642"/>
    </source>
</evidence>
<dbReference type="AlphaFoldDB" id="A0A377GXJ0"/>
<keyword evidence="5" id="KW-1185">Reference proteome</keyword>
<dbReference type="Gene3D" id="2.60.40.10">
    <property type="entry name" value="Immunoglobulins"/>
    <property type="match status" value="1"/>
</dbReference>
<reference evidence="4 5" key="1">
    <citation type="submission" date="2018-06" db="EMBL/GenBank/DDBJ databases">
        <authorList>
            <consortium name="Pathogen Informatics"/>
            <person name="Doyle S."/>
        </authorList>
    </citation>
    <scope>NUCLEOTIDE SEQUENCE [LARGE SCALE GENOMIC DNA]</scope>
    <source>
        <strain evidence="4 5">NCTC10723</strain>
    </source>
</reference>
<dbReference type="InterPro" id="IPR048650">
    <property type="entry name" value="ISOA1-3-like_C"/>
</dbReference>
<dbReference type="Pfam" id="PF21156">
    <property type="entry name" value="ISOA1-3_C"/>
    <property type="match status" value="1"/>
</dbReference>
<dbReference type="InterPro" id="IPR004193">
    <property type="entry name" value="Glyco_hydro_13_N"/>
</dbReference>
<dbReference type="PANTHER" id="PTHR43002">
    <property type="entry name" value="GLYCOGEN DEBRANCHING ENZYME"/>
    <property type="match status" value="1"/>
</dbReference>
<dbReference type="InterPro" id="IPR006047">
    <property type="entry name" value="GH13_cat_dom"/>
</dbReference>
<evidence type="ECO:0000313" key="5">
    <source>
        <dbReference type="Proteomes" id="UP000255328"/>
    </source>
</evidence>
<gene>
    <name evidence="4" type="primary">glgX</name>
    <name evidence="4" type="ORF">NCTC10723_01167</name>
</gene>